<reference evidence="2 3" key="1">
    <citation type="journal article" date="2016" name="Mol. Biol. Evol.">
        <title>Comparative Genomics of Early-Diverging Mushroom-Forming Fungi Provides Insights into the Origins of Lignocellulose Decay Capabilities.</title>
        <authorList>
            <person name="Nagy L.G."/>
            <person name="Riley R."/>
            <person name="Tritt A."/>
            <person name="Adam C."/>
            <person name="Daum C."/>
            <person name="Floudas D."/>
            <person name="Sun H."/>
            <person name="Yadav J.S."/>
            <person name="Pangilinan J."/>
            <person name="Larsson K.H."/>
            <person name="Matsuura K."/>
            <person name="Barry K."/>
            <person name="Labutti K."/>
            <person name="Kuo R."/>
            <person name="Ohm R.A."/>
            <person name="Bhattacharya S.S."/>
            <person name="Shirouzu T."/>
            <person name="Yoshinaga Y."/>
            <person name="Martin F.M."/>
            <person name="Grigoriev I.V."/>
            <person name="Hibbett D.S."/>
        </authorList>
    </citation>
    <scope>NUCLEOTIDE SEQUENCE [LARGE SCALE GENOMIC DNA]</scope>
    <source>
        <strain evidence="2 3">TUFC12733</strain>
    </source>
</reference>
<protein>
    <submittedName>
        <fullName evidence="2">Uncharacterized protein</fullName>
    </submittedName>
</protein>
<proteinExistence type="predicted"/>
<keyword evidence="3" id="KW-1185">Reference proteome</keyword>
<evidence type="ECO:0000313" key="3">
    <source>
        <dbReference type="Proteomes" id="UP000076738"/>
    </source>
</evidence>
<evidence type="ECO:0000313" key="2">
    <source>
        <dbReference type="EMBL" id="KZO91383.1"/>
    </source>
</evidence>
<feature type="compositionally biased region" description="Basic and acidic residues" evidence="1">
    <location>
        <begin position="79"/>
        <end position="98"/>
    </location>
</feature>
<dbReference type="AlphaFoldDB" id="A0A167H9F5"/>
<feature type="compositionally biased region" description="Basic and acidic residues" evidence="1">
    <location>
        <begin position="114"/>
        <end position="138"/>
    </location>
</feature>
<dbReference type="Proteomes" id="UP000076738">
    <property type="component" value="Unassembled WGS sequence"/>
</dbReference>
<feature type="compositionally biased region" description="Basic residues" evidence="1">
    <location>
        <begin position="99"/>
        <end position="113"/>
    </location>
</feature>
<feature type="region of interest" description="Disordered" evidence="1">
    <location>
        <begin position="71"/>
        <end position="138"/>
    </location>
</feature>
<dbReference type="EMBL" id="KV417324">
    <property type="protein sequence ID" value="KZO91383.1"/>
    <property type="molecule type" value="Genomic_DNA"/>
</dbReference>
<accession>A0A167H9F5</accession>
<evidence type="ECO:0000256" key="1">
    <source>
        <dbReference type="SAM" id="MobiDB-lite"/>
    </source>
</evidence>
<name>A0A167H9F5_CALVF</name>
<organism evidence="2 3">
    <name type="scientific">Calocera viscosa (strain TUFC12733)</name>
    <dbReference type="NCBI Taxonomy" id="1330018"/>
    <lineage>
        <taxon>Eukaryota</taxon>
        <taxon>Fungi</taxon>
        <taxon>Dikarya</taxon>
        <taxon>Basidiomycota</taxon>
        <taxon>Agaricomycotina</taxon>
        <taxon>Dacrymycetes</taxon>
        <taxon>Dacrymycetales</taxon>
        <taxon>Dacrymycetaceae</taxon>
        <taxon>Calocera</taxon>
    </lineage>
</organism>
<sequence length="138" mass="16294">MFWTVFVSPVSVVYRCTMRCAMRSLCLLVYVRLSPNSLAWHIPRITQSMHDSCYEMKKRVSAAGSESIRCTVGMTIETQRTRETQTTRDSDDGRDRTEKHRRRETGQRARHRQRERDTTRDAERQRHGDDRDTVTIET</sequence>
<gene>
    <name evidence="2" type="ORF">CALVIDRAFT_348720</name>
</gene>